<accession>A0A226DA64</accession>
<sequence>MNLDIYGVLLQGKPPRCRLNPGFPPFGIHGRSNNSSTYNLNVAKKVFSFVEEIVENSGTDLETISTLEFDMDGDIDIYTDTYGELGCDSDSLNSDSFDVEQDSDSLSQQVSQEWVEEVVDGAVFTYQEMVNILDFYDKVKKHKFNQAKRRYKKIKNSKTITRLRAYVEHKSTTFQKFKQVEKFVLERFENARSSMMHVNEMDLRRWAMSKSSEIDLNFKASPKWIMDFKYLQFDIYENEAIKEHWKLGYAVVFTENFRGVSNYTAWISNPTKFYHYLKTKAGEYTSLHIFIYRPDHPTPQDDPVLKTYKGPMLEIGGNCKKP</sequence>
<dbReference type="EMBL" id="LNIX01000027">
    <property type="protein sequence ID" value="OXA42053.1"/>
    <property type="molecule type" value="Genomic_DNA"/>
</dbReference>
<evidence type="ECO:0000313" key="1">
    <source>
        <dbReference type="EMBL" id="OXA42053.1"/>
    </source>
</evidence>
<protein>
    <submittedName>
        <fullName evidence="1">Uncharacterized protein</fullName>
    </submittedName>
</protein>
<comment type="caution">
    <text evidence="1">The sequence shown here is derived from an EMBL/GenBank/DDBJ whole genome shotgun (WGS) entry which is preliminary data.</text>
</comment>
<reference evidence="1 2" key="1">
    <citation type="submission" date="2015-12" db="EMBL/GenBank/DDBJ databases">
        <title>The genome of Folsomia candida.</title>
        <authorList>
            <person name="Faddeeva A."/>
            <person name="Derks M.F."/>
            <person name="Anvar Y."/>
            <person name="Smit S."/>
            <person name="Van Straalen N."/>
            <person name="Roelofs D."/>
        </authorList>
    </citation>
    <scope>NUCLEOTIDE SEQUENCE [LARGE SCALE GENOMIC DNA]</scope>
    <source>
        <strain evidence="1 2">VU population</strain>
        <tissue evidence="1">Whole body</tissue>
    </source>
</reference>
<dbReference type="OrthoDB" id="10051656at2759"/>
<keyword evidence="2" id="KW-1185">Reference proteome</keyword>
<proteinExistence type="predicted"/>
<dbReference type="Proteomes" id="UP000198287">
    <property type="component" value="Unassembled WGS sequence"/>
</dbReference>
<dbReference type="AlphaFoldDB" id="A0A226DA64"/>
<name>A0A226DA64_FOLCA</name>
<gene>
    <name evidence="1" type="ORF">Fcan01_23243</name>
</gene>
<evidence type="ECO:0000313" key="2">
    <source>
        <dbReference type="Proteomes" id="UP000198287"/>
    </source>
</evidence>
<organism evidence="1 2">
    <name type="scientific">Folsomia candida</name>
    <name type="common">Springtail</name>
    <dbReference type="NCBI Taxonomy" id="158441"/>
    <lineage>
        <taxon>Eukaryota</taxon>
        <taxon>Metazoa</taxon>
        <taxon>Ecdysozoa</taxon>
        <taxon>Arthropoda</taxon>
        <taxon>Hexapoda</taxon>
        <taxon>Collembola</taxon>
        <taxon>Entomobryomorpha</taxon>
        <taxon>Isotomoidea</taxon>
        <taxon>Isotomidae</taxon>
        <taxon>Proisotominae</taxon>
        <taxon>Folsomia</taxon>
    </lineage>
</organism>